<evidence type="ECO:0000313" key="1">
    <source>
        <dbReference type="EMBL" id="KAF7802496.1"/>
    </source>
</evidence>
<comment type="caution">
    <text evidence="1">The sequence shown here is derived from an EMBL/GenBank/DDBJ whole genome shotgun (WGS) entry which is preliminary data.</text>
</comment>
<accession>A0A834SFZ3</accession>
<gene>
    <name evidence="1" type="ORF">G2W53_041607</name>
</gene>
<proteinExistence type="predicted"/>
<reference evidence="1" key="1">
    <citation type="submission" date="2020-09" db="EMBL/GenBank/DDBJ databases">
        <title>Genome-Enabled Discovery of Anthraquinone Biosynthesis in Senna tora.</title>
        <authorList>
            <person name="Kang S.-H."/>
            <person name="Pandey R.P."/>
            <person name="Lee C.-M."/>
            <person name="Sim J.-S."/>
            <person name="Jeong J.-T."/>
            <person name="Choi B.-S."/>
            <person name="Jung M."/>
            <person name="Ginzburg D."/>
            <person name="Zhao K."/>
            <person name="Won S.Y."/>
            <person name="Oh T.-J."/>
            <person name="Yu Y."/>
            <person name="Kim N.-H."/>
            <person name="Lee O.R."/>
            <person name="Lee T.-H."/>
            <person name="Bashyal P."/>
            <person name="Kim T.-S."/>
            <person name="Lee W.-H."/>
            <person name="Kawkins C."/>
            <person name="Kim C.-K."/>
            <person name="Kim J.S."/>
            <person name="Ahn B.O."/>
            <person name="Rhee S.Y."/>
            <person name="Sohng J.K."/>
        </authorList>
    </citation>
    <scope>NUCLEOTIDE SEQUENCE</scope>
    <source>
        <tissue evidence="1">Leaf</tissue>
    </source>
</reference>
<sequence>MQEGVESEMKERAEEKKMMMEVEDYSNGTISLRFGQRLGVVGLPNLEVQFTNDLSNIGSNLR</sequence>
<dbReference type="AlphaFoldDB" id="A0A834SFZ3"/>
<name>A0A834SFZ3_9FABA</name>
<protein>
    <submittedName>
        <fullName evidence="1">Beta-galactosidase 3</fullName>
    </submittedName>
</protein>
<dbReference type="Proteomes" id="UP000634136">
    <property type="component" value="Unassembled WGS sequence"/>
</dbReference>
<keyword evidence="2" id="KW-1185">Reference proteome</keyword>
<organism evidence="1 2">
    <name type="scientific">Senna tora</name>
    <dbReference type="NCBI Taxonomy" id="362788"/>
    <lineage>
        <taxon>Eukaryota</taxon>
        <taxon>Viridiplantae</taxon>
        <taxon>Streptophyta</taxon>
        <taxon>Embryophyta</taxon>
        <taxon>Tracheophyta</taxon>
        <taxon>Spermatophyta</taxon>
        <taxon>Magnoliopsida</taxon>
        <taxon>eudicotyledons</taxon>
        <taxon>Gunneridae</taxon>
        <taxon>Pentapetalae</taxon>
        <taxon>rosids</taxon>
        <taxon>fabids</taxon>
        <taxon>Fabales</taxon>
        <taxon>Fabaceae</taxon>
        <taxon>Caesalpinioideae</taxon>
        <taxon>Cassia clade</taxon>
        <taxon>Senna</taxon>
    </lineage>
</organism>
<dbReference type="EMBL" id="JAAIUW010000013">
    <property type="protein sequence ID" value="KAF7802496.1"/>
    <property type="molecule type" value="Genomic_DNA"/>
</dbReference>
<evidence type="ECO:0000313" key="2">
    <source>
        <dbReference type="Proteomes" id="UP000634136"/>
    </source>
</evidence>